<dbReference type="OrthoDB" id="9812105at2"/>
<protein>
    <submittedName>
        <fullName evidence="4">Nitroreductase</fullName>
    </submittedName>
</protein>
<dbReference type="PANTHER" id="PTHR43673">
    <property type="entry name" value="NAD(P)H NITROREDUCTASE YDGI-RELATED"/>
    <property type="match status" value="1"/>
</dbReference>
<dbReference type="EMBL" id="SMAA01000001">
    <property type="protein sequence ID" value="TCS81900.1"/>
    <property type="molecule type" value="Genomic_DNA"/>
</dbReference>
<dbReference type="RefSeq" id="WP_132546886.1">
    <property type="nucleotide sequence ID" value="NZ_SMAA01000001.1"/>
</dbReference>
<dbReference type="InterPro" id="IPR000415">
    <property type="entry name" value="Nitroreductase-like"/>
</dbReference>
<dbReference type="GO" id="GO:0016491">
    <property type="term" value="F:oxidoreductase activity"/>
    <property type="evidence" value="ECO:0007669"/>
    <property type="project" value="UniProtKB-KW"/>
</dbReference>
<comment type="caution">
    <text evidence="4">The sequence shown here is derived from an EMBL/GenBank/DDBJ whole genome shotgun (WGS) entry which is preliminary data.</text>
</comment>
<evidence type="ECO:0000313" key="5">
    <source>
        <dbReference type="Proteomes" id="UP000295188"/>
    </source>
</evidence>
<dbReference type="Gene3D" id="3.40.109.10">
    <property type="entry name" value="NADH Oxidase"/>
    <property type="match status" value="1"/>
</dbReference>
<dbReference type="PANTHER" id="PTHR43673:SF10">
    <property type="entry name" value="NADH DEHYDROGENASE_NAD(P)H NITROREDUCTASE XCC3605-RELATED"/>
    <property type="match status" value="1"/>
</dbReference>
<dbReference type="InterPro" id="IPR029479">
    <property type="entry name" value="Nitroreductase"/>
</dbReference>
<evidence type="ECO:0000256" key="1">
    <source>
        <dbReference type="ARBA" id="ARBA00007118"/>
    </source>
</evidence>
<keyword evidence="5" id="KW-1185">Reference proteome</keyword>
<evidence type="ECO:0000259" key="3">
    <source>
        <dbReference type="Pfam" id="PF00881"/>
    </source>
</evidence>
<organism evidence="4 5">
    <name type="scientific">Pectinatus cerevisiiphilus</name>
    <dbReference type="NCBI Taxonomy" id="86956"/>
    <lineage>
        <taxon>Bacteria</taxon>
        <taxon>Bacillati</taxon>
        <taxon>Bacillota</taxon>
        <taxon>Negativicutes</taxon>
        <taxon>Selenomonadales</taxon>
        <taxon>Selenomonadaceae</taxon>
        <taxon>Pectinatus</taxon>
    </lineage>
</organism>
<proteinExistence type="inferred from homology"/>
<dbReference type="Pfam" id="PF00881">
    <property type="entry name" value="Nitroreductase"/>
    <property type="match status" value="1"/>
</dbReference>
<dbReference type="AlphaFoldDB" id="A0A4R3KFD4"/>
<evidence type="ECO:0000256" key="2">
    <source>
        <dbReference type="ARBA" id="ARBA00023002"/>
    </source>
</evidence>
<sequence length="173" mass="19189">MNQTITDILERCSVRQYTAKQITDEELDLVLKAGLYAANGMNRQSSKIIALQNKEDIAVLSKMNANLFNYTKDPFYGAPTVLIVLSEKDCPTGVEDGSLIIGNMLIAARSLGLGSCWIHRAREEFASETGKSLLKKWGITGEYIAIGHCLLGYPAQSCKQNNPRKPNRIIKIR</sequence>
<accession>A0A4R3KFD4</accession>
<dbReference type="SUPFAM" id="SSF55469">
    <property type="entry name" value="FMN-dependent nitroreductase-like"/>
    <property type="match status" value="1"/>
</dbReference>
<reference evidence="4 5" key="1">
    <citation type="submission" date="2019-03" db="EMBL/GenBank/DDBJ databases">
        <title>Genomic Encyclopedia of Type Strains, Phase IV (KMG-IV): sequencing the most valuable type-strain genomes for metagenomic binning, comparative biology and taxonomic classification.</title>
        <authorList>
            <person name="Goeker M."/>
        </authorList>
    </citation>
    <scope>NUCLEOTIDE SEQUENCE [LARGE SCALE GENOMIC DNA]</scope>
    <source>
        <strain evidence="4 5">DSM 20467</strain>
    </source>
</reference>
<dbReference type="CDD" id="cd02136">
    <property type="entry name" value="PnbA_NfnB-like"/>
    <property type="match status" value="1"/>
</dbReference>
<name>A0A4R3KFD4_9FIRM</name>
<evidence type="ECO:0000313" key="4">
    <source>
        <dbReference type="EMBL" id="TCS81900.1"/>
    </source>
</evidence>
<comment type="similarity">
    <text evidence="1">Belongs to the nitroreductase family.</text>
</comment>
<gene>
    <name evidence="4" type="ORF">EDC37_10171</name>
</gene>
<dbReference type="Proteomes" id="UP000295188">
    <property type="component" value="Unassembled WGS sequence"/>
</dbReference>
<feature type="domain" description="Nitroreductase" evidence="3">
    <location>
        <begin position="8"/>
        <end position="153"/>
    </location>
</feature>
<keyword evidence="2" id="KW-0560">Oxidoreductase</keyword>